<feature type="compositionally biased region" description="Basic and acidic residues" evidence="1">
    <location>
        <begin position="152"/>
        <end position="169"/>
    </location>
</feature>
<organism evidence="2 3">
    <name type="scientific">Pisum sativum</name>
    <name type="common">Garden pea</name>
    <name type="synonym">Lathyrus oleraceus</name>
    <dbReference type="NCBI Taxonomy" id="3888"/>
    <lineage>
        <taxon>Eukaryota</taxon>
        <taxon>Viridiplantae</taxon>
        <taxon>Streptophyta</taxon>
        <taxon>Embryophyta</taxon>
        <taxon>Tracheophyta</taxon>
        <taxon>Spermatophyta</taxon>
        <taxon>Magnoliopsida</taxon>
        <taxon>eudicotyledons</taxon>
        <taxon>Gunneridae</taxon>
        <taxon>Pentapetalae</taxon>
        <taxon>rosids</taxon>
        <taxon>fabids</taxon>
        <taxon>Fabales</taxon>
        <taxon>Fabaceae</taxon>
        <taxon>Papilionoideae</taxon>
        <taxon>50 kb inversion clade</taxon>
        <taxon>NPAAA clade</taxon>
        <taxon>Hologalegina</taxon>
        <taxon>IRL clade</taxon>
        <taxon>Fabeae</taxon>
        <taxon>Lathyrus</taxon>
    </lineage>
</organism>
<gene>
    <name evidence="2" type="ORF">KIW84_020394</name>
</gene>
<dbReference type="AlphaFoldDB" id="A0A9D5B7U0"/>
<dbReference type="EMBL" id="JAMSHJ010000002">
    <property type="protein sequence ID" value="KAI5433086.1"/>
    <property type="molecule type" value="Genomic_DNA"/>
</dbReference>
<feature type="compositionally biased region" description="Basic and acidic residues" evidence="1">
    <location>
        <begin position="129"/>
        <end position="138"/>
    </location>
</feature>
<dbReference type="Gramene" id="Psat02G0039400-T1">
    <property type="protein sequence ID" value="KAI5433086.1"/>
    <property type="gene ID" value="KIW84_020394"/>
</dbReference>
<sequence>MGSVGSDDNQEKLSSSSLIDQHEHALIDQHEHEEQVEQLPLISTNTNGPIAAVPISSYRLANESTITNVEIGDPSWIEETQLYKGNYDDTIWKHFRKYRKNEQRWDNKFVHRTQNFSCRSLNEIRRYEKTGERPSEINKKKRQLRKVGKTTNDAEKTKRTLSEKSKREEEKMAVEKFLADAHYNLLHWFDNKQPESEEATLSDTPDEFHHVKIRDKQVLGKGKDKMT</sequence>
<protein>
    <submittedName>
        <fullName evidence="2">Uncharacterized protein</fullName>
    </submittedName>
</protein>
<evidence type="ECO:0000256" key="1">
    <source>
        <dbReference type="SAM" id="MobiDB-lite"/>
    </source>
</evidence>
<name>A0A9D5B7U0_PEA</name>
<evidence type="ECO:0000313" key="2">
    <source>
        <dbReference type="EMBL" id="KAI5433086.1"/>
    </source>
</evidence>
<comment type="caution">
    <text evidence="2">The sequence shown here is derived from an EMBL/GenBank/DDBJ whole genome shotgun (WGS) entry which is preliminary data.</text>
</comment>
<feature type="compositionally biased region" description="Basic residues" evidence="1">
    <location>
        <begin position="139"/>
        <end position="148"/>
    </location>
</feature>
<reference evidence="2 3" key="1">
    <citation type="journal article" date="2022" name="Nat. Genet.">
        <title>Improved pea reference genome and pan-genome highlight genomic features and evolutionary characteristics.</title>
        <authorList>
            <person name="Yang T."/>
            <person name="Liu R."/>
            <person name="Luo Y."/>
            <person name="Hu S."/>
            <person name="Wang D."/>
            <person name="Wang C."/>
            <person name="Pandey M.K."/>
            <person name="Ge S."/>
            <person name="Xu Q."/>
            <person name="Li N."/>
            <person name="Li G."/>
            <person name="Huang Y."/>
            <person name="Saxena R.K."/>
            <person name="Ji Y."/>
            <person name="Li M."/>
            <person name="Yan X."/>
            <person name="He Y."/>
            <person name="Liu Y."/>
            <person name="Wang X."/>
            <person name="Xiang C."/>
            <person name="Varshney R.K."/>
            <person name="Ding H."/>
            <person name="Gao S."/>
            <person name="Zong X."/>
        </authorList>
    </citation>
    <scope>NUCLEOTIDE SEQUENCE [LARGE SCALE GENOMIC DNA]</scope>
    <source>
        <strain evidence="2 3">cv. Zhongwan 6</strain>
    </source>
</reference>
<feature type="compositionally biased region" description="Basic and acidic residues" evidence="1">
    <location>
        <begin position="206"/>
        <end position="227"/>
    </location>
</feature>
<proteinExistence type="predicted"/>
<feature type="region of interest" description="Disordered" evidence="1">
    <location>
        <begin position="194"/>
        <end position="227"/>
    </location>
</feature>
<accession>A0A9D5B7U0</accession>
<keyword evidence="3" id="KW-1185">Reference proteome</keyword>
<evidence type="ECO:0000313" key="3">
    <source>
        <dbReference type="Proteomes" id="UP001058974"/>
    </source>
</evidence>
<dbReference type="Proteomes" id="UP001058974">
    <property type="component" value="Chromosome 2"/>
</dbReference>
<feature type="region of interest" description="Disordered" evidence="1">
    <location>
        <begin position="129"/>
        <end position="169"/>
    </location>
</feature>